<dbReference type="Proteomes" id="UP001437460">
    <property type="component" value="Unassembled WGS sequence"/>
</dbReference>
<dbReference type="NCBIfam" id="TIGR03172">
    <property type="entry name" value="selenium cofactor biosynthesis protein YqeC"/>
    <property type="match status" value="1"/>
</dbReference>
<organism evidence="1 2">
    <name type="scientific">Ventrimonas faecis</name>
    <dbReference type="NCBI Taxonomy" id="3133170"/>
    <lineage>
        <taxon>Bacteria</taxon>
        <taxon>Bacillati</taxon>
        <taxon>Bacillota</taxon>
        <taxon>Clostridia</taxon>
        <taxon>Lachnospirales</taxon>
        <taxon>Lachnospiraceae</taxon>
        <taxon>Ventrimonas</taxon>
    </lineage>
</organism>
<gene>
    <name evidence="1" type="primary">yqeC</name>
    <name evidence="1" type="ORF">WMO41_14695</name>
</gene>
<name>A0ABV1HPY9_9FIRM</name>
<sequence length="292" mass="31783">MEQKQIAGPVRAERWNSNRQCFEHTETLLEALGIADWKMLPRVISIVGAGGKTSTMYDLAEELAKKGARVLMTTSTHIAKPDQYKVAVVPKLLDLDAWMQGRDSAAVRRNMADAGIRAGEGQNTDGSILAAGKQAEGPNSAWKLAMPEDLGEEAVMKKLLTQFDVILIEADGSKRLPLKVPSETEPVLIPQTGLVIACAGLTAGGKQFGDTCFRFASHGGWLHRNAEDVIAAEDMALILMDERGSHKGVDGRYYRVLLNQADTETEQKLAEEIAGMLPLNLQAGCVRTARMR</sequence>
<keyword evidence="2" id="KW-1185">Reference proteome</keyword>
<dbReference type="InterPro" id="IPR017587">
    <property type="entry name" value="YqeC"/>
</dbReference>
<proteinExistence type="predicted"/>
<evidence type="ECO:0000313" key="2">
    <source>
        <dbReference type="Proteomes" id="UP001437460"/>
    </source>
</evidence>
<comment type="caution">
    <text evidence="1">The sequence shown here is derived from an EMBL/GenBank/DDBJ whole genome shotgun (WGS) entry which is preliminary data.</text>
</comment>
<reference evidence="1 2" key="1">
    <citation type="submission" date="2024-03" db="EMBL/GenBank/DDBJ databases">
        <title>Human intestinal bacterial collection.</title>
        <authorList>
            <person name="Pauvert C."/>
            <person name="Hitch T.C.A."/>
            <person name="Clavel T."/>
        </authorList>
    </citation>
    <scope>NUCLEOTIDE SEQUENCE [LARGE SCALE GENOMIC DNA]</scope>
    <source>
        <strain evidence="1 2">CLA-AP-H27</strain>
    </source>
</reference>
<evidence type="ECO:0000313" key="1">
    <source>
        <dbReference type="EMBL" id="MEQ2564394.1"/>
    </source>
</evidence>
<dbReference type="RefSeq" id="WP_349230394.1">
    <property type="nucleotide sequence ID" value="NZ_JBBMFJ010000041.1"/>
</dbReference>
<dbReference type="EMBL" id="JBBMFJ010000041">
    <property type="protein sequence ID" value="MEQ2564394.1"/>
    <property type="molecule type" value="Genomic_DNA"/>
</dbReference>
<protein>
    <submittedName>
        <fullName evidence="1">Selenium cofactor biosynthesis protein YqeC</fullName>
    </submittedName>
</protein>
<dbReference type="InterPro" id="IPR036565">
    <property type="entry name" value="Mur-like_cat_sf"/>
</dbReference>
<dbReference type="SUPFAM" id="SSF53623">
    <property type="entry name" value="MurD-like peptide ligases, catalytic domain"/>
    <property type="match status" value="1"/>
</dbReference>
<accession>A0ABV1HPY9</accession>
<dbReference type="Gene3D" id="3.40.1190.10">
    <property type="entry name" value="Mur-like, catalytic domain"/>
    <property type="match status" value="1"/>
</dbReference>
<dbReference type="Pfam" id="PF19842">
    <property type="entry name" value="YqeC"/>
    <property type="match status" value="1"/>
</dbReference>